<protein>
    <submittedName>
        <fullName evidence="2">Uncharacterized protein</fullName>
    </submittedName>
</protein>
<organism evidence="2">
    <name type="scientific">Timema poppense</name>
    <name type="common">Walking stick</name>
    <dbReference type="NCBI Taxonomy" id="170557"/>
    <lineage>
        <taxon>Eukaryota</taxon>
        <taxon>Metazoa</taxon>
        <taxon>Ecdysozoa</taxon>
        <taxon>Arthropoda</taxon>
        <taxon>Hexapoda</taxon>
        <taxon>Insecta</taxon>
        <taxon>Pterygota</taxon>
        <taxon>Neoptera</taxon>
        <taxon>Polyneoptera</taxon>
        <taxon>Phasmatodea</taxon>
        <taxon>Timematodea</taxon>
        <taxon>Timematoidea</taxon>
        <taxon>Timematidae</taxon>
        <taxon>Timema</taxon>
    </lineage>
</organism>
<reference evidence="2" key="1">
    <citation type="submission" date="2020-11" db="EMBL/GenBank/DDBJ databases">
        <authorList>
            <person name="Tran Van P."/>
        </authorList>
    </citation>
    <scope>NUCLEOTIDE SEQUENCE</scope>
</reference>
<name>A0A7R9CH85_TIMPO</name>
<gene>
    <name evidence="2" type="ORF">TPSB3V08_LOCUS337</name>
</gene>
<evidence type="ECO:0000256" key="1">
    <source>
        <dbReference type="SAM" id="MobiDB-lite"/>
    </source>
</evidence>
<feature type="region of interest" description="Disordered" evidence="1">
    <location>
        <begin position="145"/>
        <end position="202"/>
    </location>
</feature>
<feature type="compositionally biased region" description="Polar residues" evidence="1">
    <location>
        <begin position="274"/>
        <end position="286"/>
    </location>
</feature>
<evidence type="ECO:0000313" key="2">
    <source>
        <dbReference type="EMBL" id="CAD7395786.1"/>
    </source>
</evidence>
<proteinExistence type="predicted"/>
<dbReference type="AlphaFoldDB" id="A0A7R9CH85"/>
<sequence length="295" mass="32411">MTALLEQILPHSSLDTVCKEVEAFEESVQDRPSKPCLMKYDLHEDIQGKGGLSHVPPRAQTRIHQILNFTEISLRSLSQVESINTGKHDWGALGILFSLQFSISHPQFAQSTSYYPFRLYALSTNYSNELGIGKVELEDVNPHLRGGRVENHLGKTTPSSPDRDSNLDLPVLSSRAQHDKRVSQLRHRGGSTHKPSRKAQSEGKCECIPYFSPTPLHNCIVGGVPLRTIPPTASHTKESEQASIHAIVHSNPPAIKPKPVEVVASENMLEPAPNNHQAWATPSSNGVGDIPTGRV</sequence>
<feature type="region of interest" description="Disordered" evidence="1">
    <location>
        <begin position="272"/>
        <end position="295"/>
    </location>
</feature>
<dbReference type="EMBL" id="OD000103">
    <property type="protein sequence ID" value="CAD7395786.1"/>
    <property type="molecule type" value="Genomic_DNA"/>
</dbReference>
<feature type="compositionally biased region" description="Basic residues" evidence="1">
    <location>
        <begin position="183"/>
        <end position="197"/>
    </location>
</feature>
<accession>A0A7R9CH85</accession>